<protein>
    <submittedName>
        <fullName evidence="6">MBL fold metallo-hydrolase</fullName>
    </submittedName>
</protein>
<keyword evidence="7" id="KW-1185">Reference proteome</keyword>
<accession>A0A225SXN5</accession>
<dbReference type="InterPro" id="IPR036866">
    <property type="entry name" value="RibonucZ/Hydroxyglut_hydro"/>
</dbReference>
<evidence type="ECO:0000256" key="2">
    <source>
        <dbReference type="ARBA" id="ARBA00022723"/>
    </source>
</evidence>
<dbReference type="Pfam" id="PF00753">
    <property type="entry name" value="Lactamase_B"/>
    <property type="match status" value="1"/>
</dbReference>
<gene>
    <name evidence="6" type="ORF">CEJ45_07230</name>
</gene>
<sequence length="334" mass="36194">MHRSLRAVSPTPSRSRSALLRPLAAATAALIALAVVHAAYAEAPLHKNQPGFYRTMIGDIEVTALSDGTNRLPAGKMLRGISKEDLEQRLQAAFVSDPVETSVNAFLVNTGKKLILIDTGAGGVLDADSGHLLTSLKAAGYRPEQVDEVYLTHLHPDHEAGLTHKGKRVFPKAVVRADKKDAEYWLNPANKAQASPINQEFFEVAEKSLKPYIAAGKFRPFEGDTQLQPGISSVANYGHTPGHNAYLVSSKGQRLLIVGDMIHVAAVQFPQPDITIGFDTDEKEAQQDRRKAFDAVADAKELIAAAHLSFPGIGHIVKDGSGYRWVPINYALVR</sequence>
<dbReference type="AlphaFoldDB" id="A0A225SXN5"/>
<feature type="domain" description="Metallo-beta-lactamase" evidence="5">
    <location>
        <begin position="102"/>
        <end position="307"/>
    </location>
</feature>
<keyword evidence="3 6" id="KW-0378">Hydrolase</keyword>
<comment type="caution">
    <text evidence="6">The sequence shown here is derived from an EMBL/GenBank/DDBJ whole genome shotgun (WGS) entry which is preliminary data.</text>
</comment>
<evidence type="ECO:0000259" key="5">
    <source>
        <dbReference type="SMART" id="SM00849"/>
    </source>
</evidence>
<evidence type="ECO:0000313" key="6">
    <source>
        <dbReference type="EMBL" id="OWY35596.1"/>
    </source>
</evidence>
<dbReference type="PANTHER" id="PTHR42978:SF6">
    <property type="entry name" value="QUORUM-QUENCHING LACTONASE YTNP-RELATED"/>
    <property type="match status" value="1"/>
</dbReference>
<dbReference type="SMART" id="SM00849">
    <property type="entry name" value="Lactamase_B"/>
    <property type="match status" value="1"/>
</dbReference>
<evidence type="ECO:0000256" key="1">
    <source>
        <dbReference type="ARBA" id="ARBA00007749"/>
    </source>
</evidence>
<dbReference type="SUPFAM" id="SSF56281">
    <property type="entry name" value="Metallo-hydrolase/oxidoreductase"/>
    <property type="match status" value="1"/>
</dbReference>
<evidence type="ECO:0000256" key="4">
    <source>
        <dbReference type="ARBA" id="ARBA00022833"/>
    </source>
</evidence>
<dbReference type="InterPro" id="IPR051013">
    <property type="entry name" value="MBL_superfamily_lactonases"/>
</dbReference>
<reference evidence="6 7" key="1">
    <citation type="journal article" date="2010" name="Int. J. Syst. Evol. Microbiol.">
        <title>Reclassification of Herbaspirillum putei as a later heterotypic synonym of Herbaspirillum huttiense, with the description of H. huttiense subsp. huttiense subsp. nov. and H. huttiense subsp. putei subsp. nov., comb. nov., and description of Herbaspirillum aquaticum sp. nov.</title>
        <authorList>
            <person name="Dobritsa A.P."/>
            <person name="Reddy M.C."/>
            <person name="Samadpour M."/>
        </authorList>
    </citation>
    <scope>NUCLEOTIDE SEQUENCE [LARGE SCALE GENOMIC DNA]</scope>
    <source>
        <strain evidence="6 7">IEH 4430</strain>
    </source>
</reference>
<evidence type="ECO:0000313" key="7">
    <source>
        <dbReference type="Proteomes" id="UP000214747"/>
    </source>
</evidence>
<dbReference type="Gene3D" id="3.60.15.10">
    <property type="entry name" value="Ribonuclease Z/Hydroxyacylglutathione hydrolase-like"/>
    <property type="match status" value="1"/>
</dbReference>
<keyword evidence="2" id="KW-0479">Metal-binding</keyword>
<evidence type="ECO:0000256" key="3">
    <source>
        <dbReference type="ARBA" id="ARBA00022801"/>
    </source>
</evidence>
<keyword evidence="4" id="KW-0862">Zinc</keyword>
<organism evidence="6 7">
    <name type="scientific">Herbaspirillum aquaticum</name>
    <dbReference type="NCBI Taxonomy" id="568783"/>
    <lineage>
        <taxon>Bacteria</taxon>
        <taxon>Pseudomonadati</taxon>
        <taxon>Pseudomonadota</taxon>
        <taxon>Betaproteobacteria</taxon>
        <taxon>Burkholderiales</taxon>
        <taxon>Oxalobacteraceae</taxon>
        <taxon>Herbaspirillum</taxon>
    </lineage>
</organism>
<dbReference type="Proteomes" id="UP000214747">
    <property type="component" value="Unassembled WGS sequence"/>
</dbReference>
<dbReference type="InterPro" id="IPR001279">
    <property type="entry name" value="Metallo-B-lactamas"/>
</dbReference>
<dbReference type="GO" id="GO:0046872">
    <property type="term" value="F:metal ion binding"/>
    <property type="evidence" value="ECO:0007669"/>
    <property type="project" value="UniProtKB-KW"/>
</dbReference>
<dbReference type="EMBL" id="NJGV01000005">
    <property type="protein sequence ID" value="OWY35596.1"/>
    <property type="molecule type" value="Genomic_DNA"/>
</dbReference>
<dbReference type="PANTHER" id="PTHR42978">
    <property type="entry name" value="QUORUM-QUENCHING LACTONASE YTNP-RELATED-RELATED"/>
    <property type="match status" value="1"/>
</dbReference>
<proteinExistence type="inferred from homology"/>
<dbReference type="CDD" id="cd07720">
    <property type="entry name" value="OPHC2-like_MBL-fold"/>
    <property type="match status" value="1"/>
</dbReference>
<comment type="similarity">
    <text evidence="1">Belongs to the metallo-beta-lactamase superfamily.</text>
</comment>
<dbReference type="GO" id="GO:0016787">
    <property type="term" value="F:hydrolase activity"/>
    <property type="evidence" value="ECO:0007669"/>
    <property type="project" value="UniProtKB-KW"/>
</dbReference>
<dbReference type="RefSeq" id="WP_088754484.1">
    <property type="nucleotide sequence ID" value="NZ_NJGV01000005.1"/>
</dbReference>
<name>A0A225SXN5_9BURK</name>